<dbReference type="PANTHER" id="PTHR12558:SF13">
    <property type="entry name" value="CELL DIVISION CYCLE PROTEIN 27 HOMOLOG"/>
    <property type="match status" value="1"/>
</dbReference>
<proteinExistence type="predicted"/>
<evidence type="ECO:0008006" key="4">
    <source>
        <dbReference type="Google" id="ProtNLM"/>
    </source>
</evidence>
<feature type="repeat" description="TPR" evidence="1">
    <location>
        <begin position="409"/>
        <end position="442"/>
    </location>
</feature>
<dbReference type="eggNOG" id="COG0457">
    <property type="taxonomic scope" value="Bacteria"/>
</dbReference>
<dbReference type="HOGENOM" id="CLU_047224_0_0_3"/>
<evidence type="ECO:0000256" key="1">
    <source>
        <dbReference type="PROSITE-ProRule" id="PRU00339"/>
    </source>
</evidence>
<dbReference type="OrthoDB" id="476565at2"/>
<dbReference type="PROSITE" id="PS50005">
    <property type="entry name" value="TPR"/>
    <property type="match status" value="1"/>
</dbReference>
<keyword evidence="3" id="KW-1185">Reference proteome</keyword>
<dbReference type="KEGG" id="csg:Cylst_0472"/>
<name>K9WSQ8_9NOST</name>
<dbReference type="Gene3D" id="1.25.40.10">
    <property type="entry name" value="Tetratricopeptide repeat domain"/>
    <property type="match status" value="3"/>
</dbReference>
<protein>
    <recommendedName>
        <fullName evidence="4">Tetratricopeptide repeat protein</fullName>
    </recommendedName>
</protein>
<dbReference type="EMBL" id="CP003642">
    <property type="protein sequence ID" value="AFZ22816.1"/>
    <property type="molecule type" value="Genomic_DNA"/>
</dbReference>
<dbReference type="Pfam" id="PF13432">
    <property type="entry name" value="TPR_16"/>
    <property type="match status" value="1"/>
</dbReference>
<accession>K9WSQ8</accession>
<organism evidence="2 3">
    <name type="scientific">Cylindrospermum stagnale PCC 7417</name>
    <dbReference type="NCBI Taxonomy" id="56107"/>
    <lineage>
        <taxon>Bacteria</taxon>
        <taxon>Bacillati</taxon>
        <taxon>Cyanobacteriota</taxon>
        <taxon>Cyanophyceae</taxon>
        <taxon>Nostocales</taxon>
        <taxon>Nostocaceae</taxon>
        <taxon>Cylindrospermum</taxon>
    </lineage>
</organism>
<dbReference type="InterPro" id="IPR011990">
    <property type="entry name" value="TPR-like_helical_dom_sf"/>
</dbReference>
<dbReference type="Proteomes" id="UP000010475">
    <property type="component" value="Chromosome"/>
</dbReference>
<keyword evidence="1" id="KW-0802">TPR repeat</keyword>
<dbReference type="SUPFAM" id="SSF48452">
    <property type="entry name" value="TPR-like"/>
    <property type="match status" value="2"/>
</dbReference>
<dbReference type="SMART" id="SM00028">
    <property type="entry name" value="TPR"/>
    <property type="match status" value="4"/>
</dbReference>
<evidence type="ECO:0000313" key="2">
    <source>
        <dbReference type="EMBL" id="AFZ22816.1"/>
    </source>
</evidence>
<dbReference type="RefSeq" id="WP_015206073.1">
    <property type="nucleotide sequence ID" value="NC_019757.1"/>
</dbReference>
<gene>
    <name evidence="2" type="ORF">Cylst_0472</name>
</gene>
<reference evidence="2 3" key="1">
    <citation type="submission" date="2012-06" db="EMBL/GenBank/DDBJ databases">
        <title>Finished chromosome of genome of Cylindrospermum stagnale PCC 7417.</title>
        <authorList>
            <consortium name="US DOE Joint Genome Institute"/>
            <person name="Gugger M."/>
            <person name="Coursin T."/>
            <person name="Rippka R."/>
            <person name="Tandeau De Marsac N."/>
            <person name="Huntemann M."/>
            <person name="Wei C.-L."/>
            <person name="Han J."/>
            <person name="Detter J.C."/>
            <person name="Han C."/>
            <person name="Tapia R."/>
            <person name="Chen A."/>
            <person name="Kyrpides N."/>
            <person name="Mavromatis K."/>
            <person name="Markowitz V."/>
            <person name="Szeto E."/>
            <person name="Ivanova N."/>
            <person name="Pagani I."/>
            <person name="Pati A."/>
            <person name="Goodwin L."/>
            <person name="Nordberg H.P."/>
            <person name="Cantor M.N."/>
            <person name="Hua S.X."/>
            <person name="Woyke T."/>
            <person name="Kerfeld C.A."/>
        </authorList>
    </citation>
    <scope>NUCLEOTIDE SEQUENCE [LARGE SCALE GENOMIC DNA]</scope>
    <source>
        <strain evidence="2 3">PCC 7417</strain>
    </source>
</reference>
<dbReference type="AlphaFoldDB" id="K9WSQ8"/>
<dbReference type="InterPro" id="IPR019734">
    <property type="entry name" value="TPR_rpt"/>
</dbReference>
<dbReference type="PANTHER" id="PTHR12558">
    <property type="entry name" value="CELL DIVISION CYCLE 16,23,27"/>
    <property type="match status" value="1"/>
</dbReference>
<dbReference type="STRING" id="56107.Cylst_0472"/>
<sequence>MHLRTLWVLVLTSLLVLLRPSDTQALSLGYTNRLVGTYSSVVQLLTVKSKQMLPVQQSQLVFPDYLERSHIISVYEEKVAQSPNSSMFLRLLADQYLKRFREVGDVEDILRAEQAARRSLALQPRHNQLSSMLLASALLSQHQFREALAVINDAQNLSLDHPNIVSLKASIQMELGNYEATYQLLQTLTDEASNSGNNAVAARYLELTGNLASARQLLDEAMEEMDSFYTTSAETRAWFHVRAGDLAFAVGDFALSEQRYQEALDLFPRHIAAFTGLARLYASGHRWQDALNAANQGVELMPLVETLSYKADAQLALGDQEGAAETEDLIGVVAYLSKVKGIYDRALAVYYTEHGIHLPEALEIARREVAVRDDIFAEDTLAWAAAANGQWQEAQQAAQRATRFGTEDALLQFHAGMIALHLDNREEAIRRLTSAVSLNPQFHHSYADEARQVLANLAPSVSLKITSHSLNTIGRSL</sequence>
<evidence type="ECO:0000313" key="3">
    <source>
        <dbReference type="Proteomes" id="UP000010475"/>
    </source>
</evidence>